<evidence type="ECO:0000256" key="2">
    <source>
        <dbReference type="ARBA" id="ARBA00023125"/>
    </source>
</evidence>
<dbReference type="EMBL" id="JAGKQM010000013">
    <property type="protein sequence ID" value="KAH0893653.1"/>
    <property type="molecule type" value="Genomic_DNA"/>
</dbReference>
<keyword evidence="3" id="KW-0804">Transcription</keyword>
<dbReference type="PANTHER" id="PTHR31744">
    <property type="entry name" value="PROTEIN CUP-SHAPED COTYLEDON 2-RELATED"/>
    <property type="match status" value="1"/>
</dbReference>
<reference evidence="7 8" key="1">
    <citation type="submission" date="2021-05" db="EMBL/GenBank/DDBJ databases">
        <title>Genome Assembly of Synthetic Allotetraploid Brassica napus Reveals Homoeologous Exchanges between Subgenomes.</title>
        <authorList>
            <person name="Davis J.T."/>
        </authorList>
    </citation>
    <scope>NUCLEOTIDE SEQUENCE [LARGE SCALE GENOMIC DNA]</scope>
    <source>
        <strain evidence="8">cv. Da-Ae</strain>
        <tissue evidence="7">Seedling</tissue>
    </source>
</reference>
<name>A0ABQ8AMK9_BRANA</name>
<feature type="compositionally biased region" description="Basic and acidic residues" evidence="5">
    <location>
        <begin position="72"/>
        <end position="81"/>
    </location>
</feature>
<accession>A0ABQ8AMK9</accession>
<keyword evidence="2" id="KW-0238">DNA-binding</keyword>
<gene>
    <name evidence="7" type="ORF">HID58_056082</name>
</gene>
<keyword evidence="1" id="KW-0805">Transcription regulation</keyword>
<organism evidence="7 8">
    <name type="scientific">Brassica napus</name>
    <name type="common">Rape</name>
    <dbReference type="NCBI Taxonomy" id="3708"/>
    <lineage>
        <taxon>Eukaryota</taxon>
        <taxon>Viridiplantae</taxon>
        <taxon>Streptophyta</taxon>
        <taxon>Embryophyta</taxon>
        <taxon>Tracheophyta</taxon>
        <taxon>Spermatophyta</taxon>
        <taxon>Magnoliopsida</taxon>
        <taxon>eudicotyledons</taxon>
        <taxon>Gunneridae</taxon>
        <taxon>Pentapetalae</taxon>
        <taxon>rosids</taxon>
        <taxon>malvids</taxon>
        <taxon>Brassicales</taxon>
        <taxon>Brassicaceae</taxon>
        <taxon>Brassiceae</taxon>
        <taxon>Brassica</taxon>
    </lineage>
</organism>
<comment type="caution">
    <text evidence="7">The sequence shown here is derived from an EMBL/GenBank/DDBJ whole genome shotgun (WGS) entry which is preliminary data.</text>
</comment>
<dbReference type="PROSITE" id="PS51005">
    <property type="entry name" value="NAC"/>
    <property type="match status" value="1"/>
</dbReference>
<evidence type="ECO:0000256" key="1">
    <source>
        <dbReference type="ARBA" id="ARBA00023015"/>
    </source>
</evidence>
<evidence type="ECO:0000313" key="8">
    <source>
        <dbReference type="Proteomes" id="UP000824890"/>
    </source>
</evidence>
<evidence type="ECO:0000313" key="7">
    <source>
        <dbReference type="EMBL" id="KAH0893653.1"/>
    </source>
</evidence>
<sequence length="129" mass="14758">MENMVNSHPVGFRFHPTDEEIIGYYLRAKNMDGNTTHVNEFINTVDIYSLDPWELPSQSSSIRKDYVCPTAHDKKEEELSHQQRKPTTQLKTPTASLTVNSSAFPENKQSMDSTIKLENRFGLLAENDI</sequence>
<feature type="region of interest" description="Disordered" evidence="5">
    <location>
        <begin position="72"/>
        <end position="93"/>
    </location>
</feature>
<dbReference type="InterPro" id="IPR003441">
    <property type="entry name" value="NAC-dom"/>
</dbReference>
<evidence type="ECO:0000259" key="6">
    <source>
        <dbReference type="PROSITE" id="PS51005"/>
    </source>
</evidence>
<dbReference type="Proteomes" id="UP000824890">
    <property type="component" value="Unassembled WGS sequence"/>
</dbReference>
<feature type="domain" description="NAC" evidence="6">
    <location>
        <begin position="8"/>
        <end position="129"/>
    </location>
</feature>
<evidence type="ECO:0000256" key="3">
    <source>
        <dbReference type="ARBA" id="ARBA00023163"/>
    </source>
</evidence>
<dbReference type="Gene3D" id="2.170.150.80">
    <property type="entry name" value="NAC domain"/>
    <property type="match status" value="1"/>
</dbReference>
<protein>
    <recommendedName>
        <fullName evidence="6">NAC domain-containing protein</fullName>
    </recommendedName>
</protein>
<keyword evidence="4" id="KW-0539">Nucleus</keyword>
<evidence type="ECO:0000256" key="5">
    <source>
        <dbReference type="SAM" id="MobiDB-lite"/>
    </source>
</evidence>
<keyword evidence="8" id="KW-1185">Reference proteome</keyword>
<proteinExistence type="predicted"/>
<dbReference type="Pfam" id="PF02365">
    <property type="entry name" value="NAM"/>
    <property type="match status" value="1"/>
</dbReference>
<dbReference type="SUPFAM" id="SSF101941">
    <property type="entry name" value="NAC domain"/>
    <property type="match status" value="1"/>
</dbReference>
<evidence type="ECO:0000256" key="4">
    <source>
        <dbReference type="ARBA" id="ARBA00023242"/>
    </source>
</evidence>
<dbReference type="InterPro" id="IPR036093">
    <property type="entry name" value="NAC_dom_sf"/>
</dbReference>